<dbReference type="PANTHER" id="PTHR31286:SF167">
    <property type="entry name" value="OS09G0268800 PROTEIN"/>
    <property type="match status" value="1"/>
</dbReference>
<feature type="domain" description="Zinc knuckle CX2CX4HX4C" evidence="2">
    <location>
        <begin position="198"/>
        <end position="244"/>
    </location>
</feature>
<evidence type="ECO:0000313" key="4">
    <source>
        <dbReference type="Proteomes" id="UP001054252"/>
    </source>
</evidence>
<evidence type="ECO:0000313" key="3">
    <source>
        <dbReference type="EMBL" id="GKV46592.1"/>
    </source>
</evidence>
<organism evidence="3 4">
    <name type="scientific">Rubroshorea leprosula</name>
    <dbReference type="NCBI Taxonomy" id="152421"/>
    <lineage>
        <taxon>Eukaryota</taxon>
        <taxon>Viridiplantae</taxon>
        <taxon>Streptophyta</taxon>
        <taxon>Embryophyta</taxon>
        <taxon>Tracheophyta</taxon>
        <taxon>Spermatophyta</taxon>
        <taxon>Magnoliopsida</taxon>
        <taxon>eudicotyledons</taxon>
        <taxon>Gunneridae</taxon>
        <taxon>Pentapetalae</taxon>
        <taxon>rosids</taxon>
        <taxon>malvids</taxon>
        <taxon>Malvales</taxon>
        <taxon>Dipterocarpaceae</taxon>
        <taxon>Rubroshorea</taxon>
    </lineage>
</organism>
<dbReference type="Pfam" id="PF14392">
    <property type="entry name" value="zf-CCHC_4"/>
    <property type="match status" value="1"/>
</dbReference>
<gene>
    <name evidence="3" type="ORF">SLEP1_g53565</name>
</gene>
<dbReference type="InterPro" id="IPR025836">
    <property type="entry name" value="Zn_knuckle_CX2CX4HX4C"/>
</dbReference>
<dbReference type="EMBL" id="BPVZ01000211">
    <property type="protein sequence ID" value="GKV46592.1"/>
    <property type="molecule type" value="Genomic_DNA"/>
</dbReference>
<sequence>MGKLTTGRYRGSASLSRLTRQTDFALQSRLVGVRRLVVSSSFVLMAESNVKALTAALGKQLSLTAEEDVGLDLDDGNCHEPEEGTSKWCIVGTVLTRKRYNMEAMESKLAGVWRPVKAGPWRFADHVMVLKETQGGTLVSKDELFEVPFWIQIHGLPPSRITEATGRRIGVELGHLLEVDTGDGHVWGLDFIRVRVLIDSRKPLCRGMKLSLKGDMLWVSFCYERLPHFCYCCGMLDHVERECELGLEMERMGVIERSYDDKLWVVSKPQSDNPSKARSLKREARERCHRGPHPSPSSGQIKRKEKQFQTIVAEELEGLKRVKGTNDVGDAVILLAGIAMQARQSS</sequence>
<dbReference type="PANTHER" id="PTHR31286">
    <property type="entry name" value="GLYCINE-RICH CELL WALL STRUCTURAL PROTEIN 1.8-LIKE"/>
    <property type="match status" value="1"/>
</dbReference>
<reference evidence="3 4" key="1">
    <citation type="journal article" date="2021" name="Commun. Biol.">
        <title>The genome of Shorea leprosula (Dipterocarpaceae) highlights the ecological relevance of drought in aseasonal tropical rainforests.</title>
        <authorList>
            <person name="Ng K.K.S."/>
            <person name="Kobayashi M.J."/>
            <person name="Fawcett J.A."/>
            <person name="Hatakeyama M."/>
            <person name="Paape T."/>
            <person name="Ng C.H."/>
            <person name="Ang C.C."/>
            <person name="Tnah L.H."/>
            <person name="Lee C.T."/>
            <person name="Nishiyama T."/>
            <person name="Sese J."/>
            <person name="O'Brien M.J."/>
            <person name="Copetti D."/>
            <person name="Mohd Noor M.I."/>
            <person name="Ong R.C."/>
            <person name="Putra M."/>
            <person name="Sireger I.Z."/>
            <person name="Indrioko S."/>
            <person name="Kosugi Y."/>
            <person name="Izuno A."/>
            <person name="Isagi Y."/>
            <person name="Lee S.L."/>
            <person name="Shimizu K.K."/>
        </authorList>
    </citation>
    <scope>NUCLEOTIDE SEQUENCE [LARGE SCALE GENOMIC DNA]</scope>
    <source>
        <strain evidence="3">214</strain>
    </source>
</reference>
<protein>
    <recommendedName>
        <fullName evidence="2">Zinc knuckle CX2CX4HX4C domain-containing protein</fullName>
    </recommendedName>
</protein>
<feature type="region of interest" description="Disordered" evidence="1">
    <location>
        <begin position="268"/>
        <end position="304"/>
    </location>
</feature>
<proteinExistence type="predicted"/>
<keyword evidence="4" id="KW-1185">Reference proteome</keyword>
<comment type="caution">
    <text evidence="3">The sequence shown here is derived from an EMBL/GenBank/DDBJ whole genome shotgun (WGS) entry which is preliminary data.</text>
</comment>
<dbReference type="InterPro" id="IPR040256">
    <property type="entry name" value="At4g02000-like"/>
</dbReference>
<accession>A0AAV5MAX2</accession>
<dbReference type="AlphaFoldDB" id="A0AAV5MAX2"/>
<dbReference type="Proteomes" id="UP001054252">
    <property type="component" value="Unassembled WGS sequence"/>
</dbReference>
<name>A0AAV5MAX2_9ROSI</name>
<evidence type="ECO:0000256" key="1">
    <source>
        <dbReference type="SAM" id="MobiDB-lite"/>
    </source>
</evidence>
<evidence type="ECO:0000259" key="2">
    <source>
        <dbReference type="Pfam" id="PF14392"/>
    </source>
</evidence>